<dbReference type="Gene3D" id="3.40.50.10860">
    <property type="entry name" value="Leucine Dehydrogenase, chain A, domain 1"/>
    <property type="match status" value="1"/>
</dbReference>
<evidence type="ECO:0000256" key="8">
    <source>
        <dbReference type="HAMAP-Rule" id="MF_00222"/>
    </source>
</evidence>
<dbReference type="InterPro" id="IPR006151">
    <property type="entry name" value="Shikm_DH/Glu-tRNA_Rdtase"/>
</dbReference>
<comment type="similarity">
    <text evidence="8">Belongs to the shikimate dehydrogenase family.</text>
</comment>
<sequence length="280" mass="31715">MAYMFGLIGYPIKHSLSPWIHKQFMKTTGMEGDYCIYEVTPEDSFEAFIGQLKSSRVDGFNITVPYKEKIISYLDDIDPVALKIGAVNTVVNRNGKWIGYNTDGKGYVRSLNSKFPNLLKKVTKRALILGAGGAAKGIFAALEEVGFKRVDIANRTKEKAVMICGRHKHQSQVYSFKDVEQRLHDYDIVIQTTSVGMKPQVDQSVLSDDTNFSPVPIYSDIVYQPIRTNFLQRAEQSGAQIHYGHTMLLYQAQYAFELWTGRKPNIGQMDEELKQILKGR</sequence>
<dbReference type="InterPro" id="IPR011342">
    <property type="entry name" value="Shikimate_DH"/>
</dbReference>
<evidence type="ECO:0000259" key="11">
    <source>
        <dbReference type="Pfam" id="PF18317"/>
    </source>
</evidence>
<evidence type="ECO:0000256" key="4">
    <source>
        <dbReference type="ARBA" id="ARBA00022857"/>
    </source>
</evidence>
<dbReference type="HAMAP" id="MF_00222">
    <property type="entry name" value="Shikimate_DH_AroE"/>
    <property type="match status" value="1"/>
</dbReference>
<dbReference type="Proteomes" id="UP000184079">
    <property type="component" value="Unassembled WGS sequence"/>
</dbReference>
<protein>
    <recommendedName>
        <fullName evidence="2 8">Shikimate dehydrogenase (NADP(+))</fullName>
        <shortName evidence="8">SDH</shortName>
        <ecNumber evidence="2 8">1.1.1.25</ecNumber>
    </recommendedName>
</protein>
<comment type="function">
    <text evidence="8">Involved in the biosynthesis of the chorismate, which leads to the biosynthesis of aromatic amino acids. Catalyzes the reversible NADPH linked reduction of 3-dehydroshikimate (DHSA) to yield shikimate (SA).</text>
</comment>
<feature type="binding site" evidence="8">
    <location>
        <position position="221"/>
    </location>
    <ligand>
        <name>NADP(+)</name>
        <dbReference type="ChEBI" id="CHEBI:58349"/>
    </ligand>
</feature>
<dbReference type="InterPro" id="IPR041121">
    <property type="entry name" value="SDH_C"/>
</dbReference>
<accession>A0A1M5M251</accession>
<dbReference type="PANTHER" id="PTHR21089:SF1">
    <property type="entry name" value="BIFUNCTIONAL 3-DEHYDROQUINATE DEHYDRATASE_SHIKIMATE DEHYDROGENASE, CHLOROPLASTIC"/>
    <property type="match status" value="1"/>
</dbReference>
<dbReference type="RefSeq" id="WP_425303948.1">
    <property type="nucleotide sequence ID" value="NZ_FQXD01000001.1"/>
</dbReference>
<keyword evidence="5 8" id="KW-0560">Oxidoreductase</keyword>
<evidence type="ECO:0000256" key="2">
    <source>
        <dbReference type="ARBA" id="ARBA00012962"/>
    </source>
</evidence>
<evidence type="ECO:0000313" key="12">
    <source>
        <dbReference type="EMBL" id="SHG70989.1"/>
    </source>
</evidence>
<feature type="binding site" evidence="8">
    <location>
        <position position="103"/>
    </location>
    <ligand>
        <name>shikimate</name>
        <dbReference type="ChEBI" id="CHEBI:36208"/>
    </ligand>
</feature>
<dbReference type="GO" id="GO:0050661">
    <property type="term" value="F:NADP binding"/>
    <property type="evidence" value="ECO:0007669"/>
    <property type="project" value="InterPro"/>
</dbReference>
<dbReference type="GO" id="GO:0009073">
    <property type="term" value="P:aromatic amino acid family biosynthetic process"/>
    <property type="evidence" value="ECO:0007669"/>
    <property type="project" value="UniProtKB-KW"/>
</dbReference>
<evidence type="ECO:0000313" key="13">
    <source>
        <dbReference type="Proteomes" id="UP000184079"/>
    </source>
</evidence>
<feature type="binding site" evidence="8">
    <location>
        <position position="244"/>
    </location>
    <ligand>
        <name>NADP(+)</name>
        <dbReference type="ChEBI" id="CHEBI:58349"/>
    </ligand>
</feature>
<keyword evidence="13" id="KW-1185">Reference proteome</keyword>
<feature type="binding site" evidence="8">
    <location>
        <begin position="154"/>
        <end position="159"/>
    </location>
    <ligand>
        <name>NADP(+)</name>
        <dbReference type="ChEBI" id="CHEBI:58349"/>
    </ligand>
</feature>
<dbReference type="InterPro" id="IPR036291">
    <property type="entry name" value="NAD(P)-bd_dom_sf"/>
</dbReference>
<dbReference type="Pfam" id="PF08501">
    <property type="entry name" value="Shikimate_dh_N"/>
    <property type="match status" value="1"/>
</dbReference>
<feature type="active site" description="Proton acceptor" evidence="8">
    <location>
        <position position="67"/>
    </location>
</feature>
<dbReference type="CDD" id="cd01065">
    <property type="entry name" value="NAD_bind_Shikimate_DH"/>
    <property type="match status" value="1"/>
</dbReference>
<dbReference type="InterPro" id="IPR046346">
    <property type="entry name" value="Aminoacid_DH-like_N_sf"/>
</dbReference>
<comment type="catalytic activity">
    <reaction evidence="7 8">
        <text>shikimate + NADP(+) = 3-dehydroshikimate + NADPH + H(+)</text>
        <dbReference type="Rhea" id="RHEA:17737"/>
        <dbReference type="ChEBI" id="CHEBI:15378"/>
        <dbReference type="ChEBI" id="CHEBI:16630"/>
        <dbReference type="ChEBI" id="CHEBI:36208"/>
        <dbReference type="ChEBI" id="CHEBI:57783"/>
        <dbReference type="ChEBI" id="CHEBI:58349"/>
        <dbReference type="EC" id="1.1.1.25"/>
    </reaction>
</comment>
<feature type="domain" description="Shikimate dehydrogenase substrate binding N-terminal" evidence="10">
    <location>
        <begin position="7"/>
        <end position="90"/>
    </location>
</feature>
<dbReference type="GO" id="GO:0009423">
    <property type="term" value="P:chorismate biosynthetic process"/>
    <property type="evidence" value="ECO:0007669"/>
    <property type="project" value="UniProtKB-UniRule"/>
</dbReference>
<comment type="caution">
    <text evidence="8">Lacks conserved residue(s) required for the propagation of feature annotation.</text>
</comment>
<comment type="subunit">
    <text evidence="8">Homodimer.</text>
</comment>
<feature type="domain" description="Quinate/shikimate 5-dehydrogenase/glutamyl-tRNA reductase" evidence="9">
    <location>
        <begin position="123"/>
        <end position="194"/>
    </location>
</feature>
<evidence type="ECO:0000256" key="7">
    <source>
        <dbReference type="ARBA" id="ARBA00049442"/>
    </source>
</evidence>
<name>A0A1M5M251_9BACI</name>
<feature type="binding site" evidence="8">
    <location>
        <begin position="130"/>
        <end position="134"/>
    </location>
    <ligand>
        <name>NADP(+)</name>
        <dbReference type="ChEBI" id="CHEBI:58349"/>
    </ligand>
</feature>
<proteinExistence type="inferred from homology"/>
<dbReference type="InterPro" id="IPR022893">
    <property type="entry name" value="Shikimate_DH_fam"/>
</dbReference>
<dbReference type="GO" id="GO:0004764">
    <property type="term" value="F:shikimate 3-dehydrogenase (NADP+) activity"/>
    <property type="evidence" value="ECO:0007669"/>
    <property type="project" value="UniProtKB-UniRule"/>
</dbReference>
<evidence type="ECO:0000259" key="10">
    <source>
        <dbReference type="Pfam" id="PF08501"/>
    </source>
</evidence>
<feature type="binding site" evidence="8">
    <location>
        <position position="251"/>
    </location>
    <ligand>
        <name>shikimate</name>
        <dbReference type="ChEBI" id="CHEBI:36208"/>
    </ligand>
</feature>
<dbReference type="UniPathway" id="UPA00053">
    <property type="reaction ID" value="UER00087"/>
</dbReference>
<dbReference type="GO" id="GO:0005829">
    <property type="term" value="C:cytosol"/>
    <property type="evidence" value="ECO:0007669"/>
    <property type="project" value="TreeGrafter"/>
</dbReference>
<organism evidence="12 13">
    <name type="scientific">Virgibacillus chiguensis</name>
    <dbReference type="NCBI Taxonomy" id="411959"/>
    <lineage>
        <taxon>Bacteria</taxon>
        <taxon>Bacillati</taxon>
        <taxon>Bacillota</taxon>
        <taxon>Bacilli</taxon>
        <taxon>Bacillales</taxon>
        <taxon>Bacillaceae</taxon>
        <taxon>Virgibacillus</taxon>
    </lineage>
</organism>
<feature type="binding site" evidence="8">
    <location>
        <begin position="15"/>
        <end position="17"/>
    </location>
    <ligand>
        <name>shikimate</name>
        <dbReference type="ChEBI" id="CHEBI:36208"/>
    </ligand>
</feature>
<evidence type="ECO:0000256" key="3">
    <source>
        <dbReference type="ARBA" id="ARBA00022605"/>
    </source>
</evidence>
<keyword evidence="3 8" id="KW-0028">Amino-acid biosynthesis</keyword>
<dbReference type="SUPFAM" id="SSF51735">
    <property type="entry name" value="NAD(P)-binding Rossmann-fold domains"/>
    <property type="match status" value="1"/>
</dbReference>
<feature type="domain" description="SDH C-terminal" evidence="11">
    <location>
        <begin position="244"/>
        <end position="273"/>
    </location>
</feature>
<dbReference type="NCBIfam" id="TIGR00507">
    <property type="entry name" value="aroE"/>
    <property type="match status" value="1"/>
</dbReference>
<dbReference type="GO" id="GO:0019632">
    <property type="term" value="P:shikimate metabolic process"/>
    <property type="evidence" value="ECO:0007669"/>
    <property type="project" value="InterPro"/>
</dbReference>
<dbReference type="PANTHER" id="PTHR21089">
    <property type="entry name" value="SHIKIMATE DEHYDROGENASE"/>
    <property type="match status" value="1"/>
</dbReference>
<feature type="binding site" evidence="8">
    <location>
        <position position="223"/>
    </location>
    <ligand>
        <name>shikimate</name>
        <dbReference type="ChEBI" id="CHEBI:36208"/>
    </ligand>
</feature>
<dbReference type="InterPro" id="IPR013708">
    <property type="entry name" value="Shikimate_DH-bd_N"/>
</dbReference>
<dbReference type="Gene3D" id="3.40.50.720">
    <property type="entry name" value="NAD(P)-binding Rossmann-like Domain"/>
    <property type="match status" value="1"/>
</dbReference>
<keyword evidence="4 8" id="KW-0521">NADP</keyword>
<keyword evidence="6 8" id="KW-0057">Aromatic amino acid biosynthesis</keyword>
<gene>
    <name evidence="8" type="primary">aroE</name>
    <name evidence="12" type="ORF">SAMN05421807_101340</name>
</gene>
<dbReference type="EC" id="1.1.1.25" evidence="2 8"/>
<evidence type="ECO:0000259" key="9">
    <source>
        <dbReference type="Pfam" id="PF01488"/>
    </source>
</evidence>
<dbReference type="GO" id="GO:0008652">
    <property type="term" value="P:amino acid biosynthetic process"/>
    <property type="evidence" value="ECO:0007669"/>
    <property type="project" value="UniProtKB-KW"/>
</dbReference>
<reference evidence="13" key="1">
    <citation type="submission" date="2016-11" db="EMBL/GenBank/DDBJ databases">
        <authorList>
            <person name="Varghese N."/>
            <person name="Submissions S."/>
        </authorList>
    </citation>
    <scope>NUCLEOTIDE SEQUENCE [LARGE SCALE GENOMIC DNA]</scope>
    <source>
        <strain evidence="13">CGMCC 1.6496</strain>
    </source>
</reference>
<dbReference type="Pfam" id="PF18317">
    <property type="entry name" value="SDH_C"/>
    <property type="match status" value="1"/>
</dbReference>
<evidence type="ECO:0000256" key="1">
    <source>
        <dbReference type="ARBA" id="ARBA00004871"/>
    </source>
</evidence>
<evidence type="ECO:0000256" key="5">
    <source>
        <dbReference type="ARBA" id="ARBA00023002"/>
    </source>
</evidence>
<feature type="binding site" evidence="8">
    <location>
        <position position="63"/>
    </location>
    <ligand>
        <name>shikimate</name>
        <dbReference type="ChEBI" id="CHEBI:36208"/>
    </ligand>
</feature>
<evidence type="ECO:0000256" key="6">
    <source>
        <dbReference type="ARBA" id="ARBA00023141"/>
    </source>
</evidence>
<dbReference type="EMBL" id="FQXD01000001">
    <property type="protein sequence ID" value="SHG70989.1"/>
    <property type="molecule type" value="Genomic_DNA"/>
</dbReference>
<comment type="pathway">
    <text evidence="1 8">Metabolic intermediate biosynthesis; chorismate biosynthesis; chorismate from D-erythrose 4-phosphate and phosphoenolpyruvate: step 4/7.</text>
</comment>
<dbReference type="AlphaFoldDB" id="A0A1M5M251"/>
<feature type="binding site" evidence="8">
    <location>
        <position position="88"/>
    </location>
    <ligand>
        <name>shikimate</name>
        <dbReference type="ChEBI" id="CHEBI:36208"/>
    </ligand>
</feature>
<dbReference type="SUPFAM" id="SSF53223">
    <property type="entry name" value="Aminoacid dehydrogenase-like, N-terminal domain"/>
    <property type="match status" value="1"/>
</dbReference>
<dbReference type="Pfam" id="PF01488">
    <property type="entry name" value="Shikimate_DH"/>
    <property type="match status" value="1"/>
</dbReference>